<dbReference type="Pfam" id="PF00877">
    <property type="entry name" value="NLPC_P60"/>
    <property type="match status" value="1"/>
</dbReference>
<evidence type="ECO:0000256" key="1">
    <source>
        <dbReference type="ARBA" id="ARBA00007074"/>
    </source>
</evidence>
<evidence type="ECO:0000256" key="2">
    <source>
        <dbReference type="ARBA" id="ARBA00022670"/>
    </source>
</evidence>
<dbReference type="InterPro" id="IPR051202">
    <property type="entry name" value="Peptidase_C40"/>
</dbReference>
<dbReference type="RefSeq" id="WP_188950761.1">
    <property type="nucleotide sequence ID" value="NZ_BMIB01000001.1"/>
</dbReference>
<dbReference type="EMBL" id="BMIB01000001">
    <property type="protein sequence ID" value="GGH60688.1"/>
    <property type="molecule type" value="Genomic_DNA"/>
</dbReference>
<comment type="similarity">
    <text evidence="1">Belongs to the peptidase C40 family.</text>
</comment>
<proteinExistence type="inferred from homology"/>
<keyword evidence="2" id="KW-0645">Protease</keyword>
<dbReference type="Proteomes" id="UP000627292">
    <property type="component" value="Unassembled WGS sequence"/>
</dbReference>
<organism evidence="6 7">
    <name type="scientific">Filimonas zeae</name>
    <dbReference type="NCBI Taxonomy" id="1737353"/>
    <lineage>
        <taxon>Bacteria</taxon>
        <taxon>Pseudomonadati</taxon>
        <taxon>Bacteroidota</taxon>
        <taxon>Chitinophagia</taxon>
        <taxon>Chitinophagales</taxon>
        <taxon>Chitinophagaceae</taxon>
        <taxon>Filimonas</taxon>
    </lineage>
</organism>
<dbReference type="SUPFAM" id="SSF54001">
    <property type="entry name" value="Cysteine proteinases"/>
    <property type="match status" value="1"/>
</dbReference>
<dbReference type="InterPro" id="IPR041382">
    <property type="entry name" value="SH3_16"/>
</dbReference>
<reference evidence="6" key="2">
    <citation type="submission" date="2020-09" db="EMBL/GenBank/DDBJ databases">
        <authorList>
            <person name="Sun Q."/>
            <person name="Zhou Y."/>
        </authorList>
    </citation>
    <scope>NUCLEOTIDE SEQUENCE</scope>
    <source>
        <strain evidence="6">CGMCC 1.15290</strain>
    </source>
</reference>
<dbReference type="PANTHER" id="PTHR47053:SF1">
    <property type="entry name" value="MUREIN DD-ENDOPEPTIDASE MEPH-RELATED"/>
    <property type="match status" value="1"/>
</dbReference>
<dbReference type="Pfam" id="PF18348">
    <property type="entry name" value="SH3_16"/>
    <property type="match status" value="1"/>
</dbReference>
<keyword evidence="7" id="KW-1185">Reference proteome</keyword>
<sequence length="252" mass="27905">MGYVACIVAAAPLRADASHRSEMVSQLLFGEFAKVLDTSKEFTKVAGLYDSYEGWCQTSQLTAVTEEDTQLPVAGYTFSKDTVALVNNTEVPLSIATPVYGGGVTHQWGPYSVSYSPAFLKMQPFDEVITRQLAMPYLNVPYLWGGRSSFGLDCSGFTQQVMKMMGIKMLRDASQQALQGRVVDFLQEVKCGDLAFFDNDDKKITHVGIMLNPGEIIHASGRVRIDKMDNSGILNSDTGQRTHKLRVVKRIW</sequence>
<evidence type="ECO:0000313" key="6">
    <source>
        <dbReference type="EMBL" id="GGH60688.1"/>
    </source>
</evidence>
<evidence type="ECO:0000256" key="3">
    <source>
        <dbReference type="ARBA" id="ARBA00022801"/>
    </source>
</evidence>
<dbReference type="Gene3D" id="3.90.1720.10">
    <property type="entry name" value="endopeptidase domain like (from Nostoc punctiforme)"/>
    <property type="match status" value="1"/>
</dbReference>
<protein>
    <submittedName>
        <fullName evidence="6">Hydrolase Nlp/P60</fullName>
    </submittedName>
</protein>
<dbReference type="InterPro" id="IPR000064">
    <property type="entry name" value="NLP_P60_dom"/>
</dbReference>
<evidence type="ECO:0000259" key="5">
    <source>
        <dbReference type="PROSITE" id="PS51935"/>
    </source>
</evidence>
<reference evidence="6" key="1">
    <citation type="journal article" date="2014" name="Int. J. Syst. Evol. Microbiol.">
        <title>Complete genome sequence of Corynebacterium casei LMG S-19264T (=DSM 44701T), isolated from a smear-ripened cheese.</title>
        <authorList>
            <consortium name="US DOE Joint Genome Institute (JGI-PGF)"/>
            <person name="Walter F."/>
            <person name="Albersmeier A."/>
            <person name="Kalinowski J."/>
            <person name="Ruckert C."/>
        </authorList>
    </citation>
    <scope>NUCLEOTIDE SEQUENCE</scope>
    <source>
        <strain evidence="6">CGMCC 1.15290</strain>
    </source>
</reference>
<dbReference type="PROSITE" id="PS51935">
    <property type="entry name" value="NLPC_P60"/>
    <property type="match status" value="1"/>
</dbReference>
<gene>
    <name evidence="6" type="ORF">GCM10011379_08830</name>
</gene>
<dbReference type="AlphaFoldDB" id="A0A917MRZ5"/>
<dbReference type="GO" id="GO:0008234">
    <property type="term" value="F:cysteine-type peptidase activity"/>
    <property type="evidence" value="ECO:0007669"/>
    <property type="project" value="UniProtKB-KW"/>
</dbReference>
<dbReference type="InterPro" id="IPR038765">
    <property type="entry name" value="Papain-like_cys_pep_sf"/>
</dbReference>
<name>A0A917MRZ5_9BACT</name>
<accession>A0A917MRZ5</accession>
<keyword evidence="4" id="KW-0788">Thiol protease</keyword>
<dbReference type="Gene3D" id="2.30.30.40">
    <property type="entry name" value="SH3 Domains"/>
    <property type="match status" value="1"/>
</dbReference>
<dbReference type="PANTHER" id="PTHR47053">
    <property type="entry name" value="MUREIN DD-ENDOPEPTIDASE MEPH-RELATED"/>
    <property type="match status" value="1"/>
</dbReference>
<evidence type="ECO:0000256" key="4">
    <source>
        <dbReference type="ARBA" id="ARBA00022807"/>
    </source>
</evidence>
<comment type="caution">
    <text evidence="6">The sequence shown here is derived from an EMBL/GenBank/DDBJ whole genome shotgun (WGS) entry which is preliminary data.</text>
</comment>
<keyword evidence="3 6" id="KW-0378">Hydrolase</keyword>
<evidence type="ECO:0000313" key="7">
    <source>
        <dbReference type="Proteomes" id="UP000627292"/>
    </source>
</evidence>
<feature type="domain" description="NlpC/P60" evidence="5">
    <location>
        <begin position="123"/>
        <end position="252"/>
    </location>
</feature>
<dbReference type="GO" id="GO:0006508">
    <property type="term" value="P:proteolysis"/>
    <property type="evidence" value="ECO:0007669"/>
    <property type="project" value="UniProtKB-KW"/>
</dbReference>